<name>A0A3E4VX43_9BACT</name>
<dbReference type="PANTHER" id="PTHR43196:SF2">
    <property type="entry name" value="PHOSPHOADENOSINE PHOSPHOSULFATE REDUCTASE"/>
    <property type="match status" value="1"/>
</dbReference>
<dbReference type="Proteomes" id="UP000260780">
    <property type="component" value="Unassembled WGS sequence"/>
</dbReference>
<feature type="domain" description="Phosphoadenosine phosphosulphate reductase" evidence="1">
    <location>
        <begin position="11"/>
        <end position="235"/>
    </location>
</feature>
<protein>
    <submittedName>
        <fullName evidence="2">FAD synthetase</fullName>
    </submittedName>
</protein>
<accession>A0A3E4VX43</accession>
<evidence type="ECO:0000313" key="2">
    <source>
        <dbReference type="EMBL" id="RGM34541.1"/>
    </source>
</evidence>
<dbReference type="GO" id="GO:0003824">
    <property type="term" value="F:catalytic activity"/>
    <property type="evidence" value="ECO:0007669"/>
    <property type="project" value="InterPro"/>
</dbReference>
<dbReference type="InterPro" id="IPR014729">
    <property type="entry name" value="Rossmann-like_a/b/a_fold"/>
</dbReference>
<dbReference type="Pfam" id="PF01507">
    <property type="entry name" value="PAPS_reduct"/>
    <property type="match status" value="1"/>
</dbReference>
<dbReference type="InterPro" id="IPR050128">
    <property type="entry name" value="Sulfate_adenylyltrnsfr_sub2"/>
</dbReference>
<dbReference type="AlphaFoldDB" id="A0A3E4VX43"/>
<dbReference type="EMBL" id="QSTF01000067">
    <property type="protein sequence ID" value="RGM34541.1"/>
    <property type="molecule type" value="Genomic_DNA"/>
</dbReference>
<evidence type="ECO:0000313" key="3">
    <source>
        <dbReference type="Proteomes" id="UP000260780"/>
    </source>
</evidence>
<evidence type="ECO:0000259" key="1">
    <source>
        <dbReference type="Pfam" id="PF01507"/>
    </source>
</evidence>
<proteinExistence type="predicted"/>
<gene>
    <name evidence="2" type="ORF">DXC17_16295</name>
</gene>
<dbReference type="Gene3D" id="3.40.50.620">
    <property type="entry name" value="HUPs"/>
    <property type="match status" value="1"/>
</dbReference>
<dbReference type="PANTHER" id="PTHR43196">
    <property type="entry name" value="SULFATE ADENYLYLTRANSFERASE SUBUNIT 2"/>
    <property type="match status" value="1"/>
</dbReference>
<dbReference type="SUPFAM" id="SSF52402">
    <property type="entry name" value="Adenine nucleotide alpha hydrolases-like"/>
    <property type="match status" value="1"/>
</dbReference>
<sequence length="326" mass="37812">MDFDLFNYDKYIVSFSGGKDSTALLLFLIDNGIDKSKIELWHQEIDGRGENFFDWEVTPDYCKKLAEAFGVSVFFQWKDGGFKREMLRCNERTAKIFYECPDNTIHSVGGEKGKCSTRLKFPQPSPNLNVRWCSSYLKIDVCAAAIRNQERFNGIRTLVLSGERGEESKQRAGYAILEPDKSDLRNGKKIMRYVDRYRPIRDWTERRIWDLLEKYRVRPHPCYFMGFGRCSCKFCIFGNANQFASAACISHQNFSQLVQFEKEFGYTLKRDTDLSTLIKKGVPYHDITPELARLATSYQYNSDIFIPYSQQWELPAGAFKKCGGPM</sequence>
<dbReference type="InterPro" id="IPR002500">
    <property type="entry name" value="PAPS_reduct_dom"/>
</dbReference>
<comment type="caution">
    <text evidence="2">The sequence shown here is derived from an EMBL/GenBank/DDBJ whole genome shotgun (WGS) entry which is preliminary data.</text>
</comment>
<reference evidence="2 3" key="1">
    <citation type="submission" date="2018-08" db="EMBL/GenBank/DDBJ databases">
        <title>A genome reference for cultivated species of the human gut microbiota.</title>
        <authorList>
            <person name="Zou Y."/>
            <person name="Xue W."/>
            <person name="Luo G."/>
        </authorList>
    </citation>
    <scope>NUCLEOTIDE SEQUENCE [LARGE SCALE GENOMIC DNA]</scope>
    <source>
        <strain evidence="2 3">OM08-14</strain>
    </source>
</reference>
<organism evidence="2 3">
    <name type="scientific">Phocaeicola plebeius</name>
    <dbReference type="NCBI Taxonomy" id="310297"/>
    <lineage>
        <taxon>Bacteria</taxon>
        <taxon>Pseudomonadati</taxon>
        <taxon>Bacteroidota</taxon>
        <taxon>Bacteroidia</taxon>
        <taxon>Bacteroidales</taxon>
        <taxon>Bacteroidaceae</taxon>
        <taxon>Phocaeicola</taxon>
    </lineage>
</organism>
<dbReference type="RefSeq" id="WP_117748577.1">
    <property type="nucleotide sequence ID" value="NZ_DBFNHJ010000002.1"/>
</dbReference>